<dbReference type="PATRIC" id="fig|821.40.peg.411"/>
<name>A0A0P0M0R1_PHOVU</name>
<dbReference type="AlphaFoldDB" id="A0A0P0M0R1"/>
<evidence type="ECO:0000313" key="2">
    <source>
        <dbReference type="EMBL" id="ALK82980.1"/>
    </source>
</evidence>
<proteinExistence type="predicted"/>
<evidence type="ECO:0000256" key="1">
    <source>
        <dbReference type="SAM" id="Phobius"/>
    </source>
</evidence>
<sequence length="370" mass="43106">MYRLSVFCSTLVALSFPIRCKTKQRATYFLAASIFFPFLIGRFSGNPFLCNRTTRVTMERPIFVAQYTFLAIPETFEEENRILCKVALRCEYVIRFEDDGKFYFLLETRSDYERQFASYGWYIVNQTCFNERLTIGMGLYESGHLAGFMYYLKSGSEDEARFWNNVLVFTFLNDFRKAFYPLDNRFQGFFRLDGSLCLYLYDYCPVRRNDKITFEGKKVSNLIFKFKSGHETDLTVKLFSIAISRIRAIQENKHRAVLVPIPASTREKNRIRYEEFCRKLSADIGIADGYGAITLAADRPQLKGTHGQDKTANLQFHPEYIKDKCILLIDDLLTTGEGFIQTRRRLIEHGAKFVIGLFLAKTIAFEDEQE</sequence>
<dbReference type="Gene3D" id="3.40.50.2020">
    <property type="match status" value="1"/>
</dbReference>
<reference evidence="2 3" key="2">
    <citation type="journal article" date="2016" name="Genome Biol. Evol.">
        <title>Extensive mobilome-driven genome diversification in mouse gut-associated Bacteroides vulgatus mpk.</title>
        <authorList>
            <person name="Lange A."/>
            <person name="Beier S."/>
            <person name="Steimle A."/>
            <person name="Autenrieth I.B."/>
            <person name="Huson D.H."/>
            <person name="Frick J.S."/>
        </authorList>
    </citation>
    <scope>NUCLEOTIDE SEQUENCE [LARGE SCALE GENOMIC DNA]</scope>
    <source>
        <strain evidence="3">mpk</strain>
    </source>
</reference>
<dbReference type="InterPro" id="IPR029057">
    <property type="entry name" value="PRTase-like"/>
</dbReference>
<feature type="transmembrane region" description="Helical" evidence="1">
    <location>
        <begin position="30"/>
        <end position="50"/>
    </location>
</feature>
<keyword evidence="1" id="KW-0812">Transmembrane</keyword>
<accession>A0A0P0M0R1</accession>
<protein>
    <submittedName>
        <fullName evidence="2">Ribose Phosphate Pyrophosphokinase</fullName>
    </submittedName>
</protein>
<keyword evidence="1" id="KW-0472">Membrane</keyword>
<dbReference type="CDD" id="cd06223">
    <property type="entry name" value="PRTases_typeI"/>
    <property type="match status" value="1"/>
</dbReference>
<reference evidence="3" key="1">
    <citation type="submission" date="2015-10" db="EMBL/GenBank/DDBJ databases">
        <title>Extensive mobilome-driven genome diversification in gut-associated Bacteroides vulgatus mpk.</title>
        <authorList>
            <person name="Beier S."/>
            <person name="Lange A."/>
            <person name="Huson D.H."/>
            <person name="Frick J.-S."/>
            <person name="Autenrieth I.B."/>
        </authorList>
    </citation>
    <scope>NUCLEOTIDE SEQUENCE [LARGE SCALE GENOMIC DNA]</scope>
    <source>
        <strain evidence="3">mpk</strain>
    </source>
</reference>
<gene>
    <name evidence="2" type="ORF">BvMPK_0341</name>
</gene>
<dbReference type="Proteomes" id="UP000061587">
    <property type="component" value="Chromosome"/>
</dbReference>
<dbReference type="SUPFAM" id="SSF53271">
    <property type="entry name" value="PRTase-like"/>
    <property type="match status" value="1"/>
</dbReference>
<keyword evidence="1" id="KW-1133">Transmembrane helix</keyword>
<dbReference type="EMBL" id="CP013020">
    <property type="protein sequence ID" value="ALK82980.1"/>
    <property type="molecule type" value="Genomic_DNA"/>
</dbReference>
<organism evidence="2 3">
    <name type="scientific">Phocaeicola vulgatus</name>
    <name type="common">Bacteroides vulgatus</name>
    <dbReference type="NCBI Taxonomy" id="821"/>
    <lineage>
        <taxon>Bacteria</taxon>
        <taxon>Pseudomonadati</taxon>
        <taxon>Bacteroidota</taxon>
        <taxon>Bacteroidia</taxon>
        <taxon>Bacteroidales</taxon>
        <taxon>Bacteroidaceae</taxon>
        <taxon>Phocaeicola</taxon>
    </lineage>
</organism>
<evidence type="ECO:0000313" key="3">
    <source>
        <dbReference type="Proteomes" id="UP000061587"/>
    </source>
</evidence>
<dbReference type="InterPro" id="IPR000836">
    <property type="entry name" value="PRTase_dom"/>
</dbReference>